<feature type="compositionally biased region" description="Basic and acidic residues" evidence="1">
    <location>
        <begin position="35"/>
        <end position="59"/>
    </location>
</feature>
<reference evidence="3" key="1">
    <citation type="journal article" date="2019" name="Int. J. Syst. Evol. Microbiol.">
        <title>The Global Catalogue of Microorganisms (GCM) 10K type strain sequencing project: providing services to taxonomists for standard genome sequencing and annotation.</title>
        <authorList>
            <consortium name="The Broad Institute Genomics Platform"/>
            <consortium name="The Broad Institute Genome Sequencing Center for Infectious Disease"/>
            <person name="Wu L."/>
            <person name="Ma J."/>
        </authorList>
    </citation>
    <scope>NUCLEOTIDE SEQUENCE [LARGE SCALE GENOMIC DNA]</scope>
    <source>
        <strain evidence="3">JCM 17388</strain>
    </source>
</reference>
<comment type="caution">
    <text evidence="2">The sequence shown here is derived from an EMBL/GenBank/DDBJ whole genome shotgun (WGS) entry which is preliminary data.</text>
</comment>
<evidence type="ECO:0000256" key="1">
    <source>
        <dbReference type="SAM" id="MobiDB-lite"/>
    </source>
</evidence>
<feature type="region of interest" description="Disordered" evidence="1">
    <location>
        <begin position="17"/>
        <end position="140"/>
    </location>
</feature>
<evidence type="ECO:0008006" key="4">
    <source>
        <dbReference type="Google" id="ProtNLM"/>
    </source>
</evidence>
<evidence type="ECO:0000313" key="3">
    <source>
        <dbReference type="Proteomes" id="UP001501251"/>
    </source>
</evidence>
<feature type="compositionally biased region" description="Basic residues" evidence="1">
    <location>
        <begin position="131"/>
        <end position="140"/>
    </location>
</feature>
<feature type="compositionally biased region" description="Basic residues" evidence="1">
    <location>
        <begin position="60"/>
        <end position="74"/>
    </location>
</feature>
<gene>
    <name evidence="2" type="ORF">GCM10022252_46720</name>
</gene>
<evidence type="ECO:0000313" key="2">
    <source>
        <dbReference type="EMBL" id="GAA4197593.1"/>
    </source>
</evidence>
<proteinExistence type="predicted"/>
<organism evidence="2 3">
    <name type="scientific">Streptosporangium oxazolinicum</name>
    <dbReference type="NCBI Taxonomy" id="909287"/>
    <lineage>
        <taxon>Bacteria</taxon>
        <taxon>Bacillati</taxon>
        <taxon>Actinomycetota</taxon>
        <taxon>Actinomycetes</taxon>
        <taxon>Streptosporangiales</taxon>
        <taxon>Streptosporangiaceae</taxon>
        <taxon>Streptosporangium</taxon>
    </lineage>
</organism>
<keyword evidence="3" id="KW-1185">Reference proteome</keyword>
<dbReference type="EMBL" id="BAABAQ010000008">
    <property type="protein sequence ID" value="GAA4197593.1"/>
    <property type="molecule type" value="Genomic_DNA"/>
</dbReference>
<name>A0ABP8B599_9ACTN</name>
<accession>A0ABP8B599</accession>
<feature type="compositionally biased region" description="Basic and acidic residues" evidence="1">
    <location>
        <begin position="75"/>
        <end position="90"/>
    </location>
</feature>
<dbReference type="Proteomes" id="UP001501251">
    <property type="component" value="Unassembled WGS sequence"/>
</dbReference>
<protein>
    <recommendedName>
        <fullName evidence="4">Secreted protein</fullName>
    </recommendedName>
</protein>
<sequence>MTRATVFLLVAMGTVRRLKSNGLRPHSGAGAEPGPHPRGDGHHTDEESRIGGGEPDPRRTRGKRPGRLRATRTKRVGEREHAGNGEHMDAEAGLAHMYVASATMATSADEPPPDGSNASRIGRTAVANPPRRPRAHRSGT</sequence>